<dbReference type="VEuPathDB" id="MicrosporidiaDB:VCUG_00084"/>
<feature type="transmembrane region" description="Helical" evidence="8">
    <location>
        <begin position="328"/>
        <end position="348"/>
    </location>
</feature>
<dbReference type="AlphaFoldDB" id="L2GZH1"/>
<evidence type="ECO:0000256" key="8">
    <source>
        <dbReference type="SAM" id="Phobius"/>
    </source>
</evidence>
<keyword evidence="7 8" id="KW-0472">Membrane</keyword>
<dbReference type="HOGENOM" id="CLU_612788_0_0_1"/>
<dbReference type="GO" id="GO:0005886">
    <property type="term" value="C:plasma membrane"/>
    <property type="evidence" value="ECO:0007669"/>
    <property type="project" value="UniProtKB-SubCell"/>
</dbReference>
<keyword evidence="3" id="KW-1003">Cell membrane</keyword>
<evidence type="ECO:0000256" key="7">
    <source>
        <dbReference type="ARBA" id="ARBA00023136"/>
    </source>
</evidence>
<keyword evidence="2" id="KW-0813">Transport</keyword>
<keyword evidence="4" id="KW-0997">Cell inner membrane</keyword>
<feature type="transmembrane region" description="Helical" evidence="8">
    <location>
        <begin position="141"/>
        <end position="163"/>
    </location>
</feature>
<dbReference type="GO" id="GO:0030395">
    <property type="term" value="F:lactose binding"/>
    <property type="evidence" value="ECO:0007669"/>
    <property type="project" value="TreeGrafter"/>
</dbReference>
<dbReference type="EMBL" id="GL877404">
    <property type="protein sequence ID" value="ELA48475.1"/>
    <property type="molecule type" value="Genomic_DNA"/>
</dbReference>
<dbReference type="OrthoDB" id="2191199at2759"/>
<dbReference type="SUPFAM" id="SSF103473">
    <property type="entry name" value="MFS general substrate transporter"/>
    <property type="match status" value="1"/>
</dbReference>
<dbReference type="InterPro" id="IPR036259">
    <property type="entry name" value="MFS_trans_sf"/>
</dbReference>
<keyword evidence="11" id="KW-1185">Reference proteome</keyword>
<evidence type="ECO:0000256" key="6">
    <source>
        <dbReference type="ARBA" id="ARBA00022989"/>
    </source>
</evidence>
<feature type="transmembrane region" description="Helical" evidence="8">
    <location>
        <begin position="225"/>
        <end position="245"/>
    </location>
</feature>
<feature type="transmembrane region" description="Helical" evidence="8">
    <location>
        <begin position="100"/>
        <end position="120"/>
    </location>
</feature>
<dbReference type="GO" id="GO:0015528">
    <property type="term" value="F:lactose:proton symporter activity"/>
    <property type="evidence" value="ECO:0007669"/>
    <property type="project" value="TreeGrafter"/>
</dbReference>
<feature type="transmembrane region" description="Helical" evidence="8">
    <location>
        <begin position="185"/>
        <end position="204"/>
    </location>
</feature>
<feature type="domain" description="Major facilitator superfamily associated" evidence="9">
    <location>
        <begin position="7"/>
        <end position="390"/>
    </location>
</feature>
<dbReference type="OMA" id="IVIYSSH"/>
<sequence length="447" mass="50534">MDCRLFSLFMISFFLYASIYAVHNFMFQIVKETGVVDKKKYCLLQLLYIFKFAGVVIFCNLGDRKGIHRYILAVNVILYSFSMLALYNLSSIESLGLRKIMVIVTIVSSYIFISGTFPLLDSLIYNYLEHKGMDVRQSGRVRMGGALGNMFVQVVCSMLQKFFKNKLKGEGMVNRENMVNIGCNLFFSAGTALIALLFAPNYVLGEKIVSKPKKSWNVKKMFSDLMSLFTPLFVLYTVAVLGQGVDRAGISTFLSKYLDTNGIDRSFVHLLFFFRCIPEILIYGLSQQIESVLGMNVMFLCSVIVSTFRSFFYASYDFGGSKRTVMTITVIAEIFKGLYSSFFNYCGLRIFRSFAADDTLSLAQGVFNGTYNALSYFTFAFLGYFLVDYEKAGLQDGDDDIRSLFFVVACISCISIIAPIVAIAKRRVNRKKVYKSSEVQSESTEVQ</sequence>
<dbReference type="GeneID" id="19877975"/>
<proteinExistence type="predicted"/>
<evidence type="ECO:0000256" key="3">
    <source>
        <dbReference type="ARBA" id="ARBA00022475"/>
    </source>
</evidence>
<feature type="transmembrane region" description="Helical" evidence="8">
    <location>
        <begin position="297"/>
        <end position="316"/>
    </location>
</feature>
<accession>L2GZH1</accession>
<dbReference type="Gene3D" id="1.20.1250.20">
    <property type="entry name" value="MFS general substrate transporter like domains"/>
    <property type="match status" value="2"/>
</dbReference>
<comment type="subcellular location">
    <subcellularLocation>
        <location evidence="1">Cell inner membrane</location>
        <topology evidence="1">Multi-pass membrane protein</topology>
    </subcellularLocation>
</comment>
<evidence type="ECO:0000256" key="4">
    <source>
        <dbReference type="ARBA" id="ARBA00022519"/>
    </source>
</evidence>
<feature type="transmembrane region" description="Helical" evidence="8">
    <location>
        <begin position="265"/>
        <end position="285"/>
    </location>
</feature>
<dbReference type="Proteomes" id="UP000011081">
    <property type="component" value="Unassembled WGS sequence"/>
</dbReference>
<dbReference type="Pfam" id="PF12832">
    <property type="entry name" value="MFS_1_like"/>
    <property type="match status" value="1"/>
</dbReference>
<evidence type="ECO:0000313" key="11">
    <source>
        <dbReference type="Proteomes" id="UP000011081"/>
    </source>
</evidence>
<dbReference type="PANTHER" id="PTHR23522:SF10">
    <property type="entry name" value="3-PHENYLPROPIONIC ACID TRANSPORTER-RELATED"/>
    <property type="match status" value="1"/>
</dbReference>
<evidence type="ECO:0000259" key="9">
    <source>
        <dbReference type="Pfam" id="PF12832"/>
    </source>
</evidence>
<feature type="transmembrane region" description="Helical" evidence="8">
    <location>
        <begin position="369"/>
        <end position="387"/>
    </location>
</feature>
<evidence type="ECO:0000256" key="1">
    <source>
        <dbReference type="ARBA" id="ARBA00004429"/>
    </source>
</evidence>
<gene>
    <name evidence="10" type="ORF">VCUG_00084</name>
</gene>
<feature type="transmembrane region" description="Helical" evidence="8">
    <location>
        <begin position="70"/>
        <end position="88"/>
    </location>
</feature>
<organism evidence="10 11">
    <name type="scientific">Vavraia culicis (isolate floridensis)</name>
    <name type="common">Microsporidian parasite</name>
    <dbReference type="NCBI Taxonomy" id="948595"/>
    <lineage>
        <taxon>Eukaryota</taxon>
        <taxon>Fungi</taxon>
        <taxon>Fungi incertae sedis</taxon>
        <taxon>Microsporidia</taxon>
        <taxon>Pleistophoridae</taxon>
        <taxon>Vavraia</taxon>
    </lineage>
</organism>
<dbReference type="InterPro" id="IPR024989">
    <property type="entry name" value="MFS_assoc_dom"/>
</dbReference>
<dbReference type="InParanoid" id="L2GZH1"/>
<evidence type="ECO:0000256" key="5">
    <source>
        <dbReference type="ARBA" id="ARBA00022692"/>
    </source>
</evidence>
<reference evidence="11" key="1">
    <citation type="submission" date="2011-03" db="EMBL/GenBank/DDBJ databases">
        <title>The genome sequence of Vavraia culicis strain floridensis.</title>
        <authorList>
            <consortium name="The Broad Institute Genome Sequencing Platform"/>
            <person name="Cuomo C."/>
            <person name="Becnel J."/>
            <person name="Sanscrainte N."/>
            <person name="Young S.K."/>
            <person name="Zeng Q."/>
            <person name="Gargeya S."/>
            <person name="Fitzgerald M."/>
            <person name="Haas B."/>
            <person name="Abouelleil A."/>
            <person name="Alvarado L."/>
            <person name="Arachchi H.M."/>
            <person name="Berlin A."/>
            <person name="Chapman S.B."/>
            <person name="Gearin G."/>
            <person name="Goldberg J."/>
            <person name="Griggs A."/>
            <person name="Gujja S."/>
            <person name="Hansen M."/>
            <person name="Heiman D."/>
            <person name="Howarth C."/>
            <person name="Larimer J."/>
            <person name="Lui A."/>
            <person name="MacDonald P.J.P."/>
            <person name="McCowen C."/>
            <person name="Montmayeur A."/>
            <person name="Murphy C."/>
            <person name="Neiman D."/>
            <person name="Pearson M."/>
            <person name="Priest M."/>
            <person name="Roberts A."/>
            <person name="Saif S."/>
            <person name="Shea T."/>
            <person name="Sisk P."/>
            <person name="Stolte C."/>
            <person name="Sykes S."/>
            <person name="Wortman J."/>
            <person name="Nusbaum C."/>
            <person name="Birren B."/>
        </authorList>
    </citation>
    <scope>NUCLEOTIDE SEQUENCE [LARGE SCALE GENOMIC DNA]</scope>
    <source>
        <strain evidence="11">floridensis</strain>
    </source>
</reference>
<name>L2GZH1_VAVCU</name>
<dbReference type="RefSeq" id="XP_008073104.1">
    <property type="nucleotide sequence ID" value="XM_008074913.1"/>
</dbReference>
<feature type="transmembrane region" description="Helical" evidence="8">
    <location>
        <begin position="45"/>
        <end position="63"/>
    </location>
</feature>
<keyword evidence="5 8" id="KW-0812">Transmembrane</keyword>
<evidence type="ECO:0000256" key="2">
    <source>
        <dbReference type="ARBA" id="ARBA00022448"/>
    </source>
</evidence>
<feature type="transmembrane region" description="Helical" evidence="8">
    <location>
        <begin position="403"/>
        <end position="424"/>
    </location>
</feature>
<keyword evidence="6 8" id="KW-1133">Transmembrane helix</keyword>
<evidence type="ECO:0000313" key="10">
    <source>
        <dbReference type="EMBL" id="ELA48475.1"/>
    </source>
</evidence>
<dbReference type="PANTHER" id="PTHR23522">
    <property type="entry name" value="BLL5896 PROTEIN"/>
    <property type="match status" value="1"/>
</dbReference>
<protein>
    <recommendedName>
        <fullName evidence="9">Major facilitator superfamily associated domain-containing protein</fullName>
    </recommendedName>
</protein>